<reference evidence="1 2" key="1">
    <citation type="submission" date="2008-12" db="EMBL/GenBank/DDBJ databases">
        <authorList>
            <person name="Fulton L."/>
            <person name="Clifton S."/>
            <person name="Fulton B."/>
            <person name="Xu J."/>
            <person name="Minx P."/>
            <person name="Pepin K.H."/>
            <person name="Johnson M."/>
            <person name="Bhonagiri V."/>
            <person name="Nash W.E."/>
            <person name="Mardis E.R."/>
            <person name="Wilson R.K."/>
        </authorList>
    </citation>
    <scope>NUCLEOTIDE SEQUENCE [LARGE SCALE GENOMIC DNA]</scope>
    <source>
        <strain evidence="1 2">DSM 12042</strain>
    </source>
</reference>
<dbReference type="EMBL" id="ACCF01000211">
    <property type="protein sequence ID" value="EEF66487.1"/>
    <property type="molecule type" value="Genomic_DNA"/>
</dbReference>
<organism evidence="1 2">
    <name type="scientific">Holdemania filiformis DSM 12042</name>
    <dbReference type="NCBI Taxonomy" id="545696"/>
    <lineage>
        <taxon>Bacteria</taxon>
        <taxon>Bacillati</taxon>
        <taxon>Bacillota</taxon>
        <taxon>Erysipelotrichia</taxon>
        <taxon>Erysipelotrichales</taxon>
        <taxon>Erysipelotrichaceae</taxon>
        <taxon>Holdemania</taxon>
    </lineage>
</organism>
<sequence>MERICIIGCPGSGKSTLAARLAAQTGIPAVHLDQLFWKENWVQRTAAEFDELLAEALKQSRWIMDGNFARTLPLRLGFADTLVVYDLPKWRSLLGYFKRLRRYRGQSRPDMTPGCAEKLDWEFVGYILKFKREDLSALQREFPDLTIIRLRSHRQAEDWLGQVERVSKL</sequence>
<dbReference type="eggNOG" id="COG0563">
    <property type="taxonomic scope" value="Bacteria"/>
</dbReference>
<dbReference type="InterPro" id="IPR027417">
    <property type="entry name" value="P-loop_NTPase"/>
</dbReference>
<dbReference type="InterPro" id="IPR052922">
    <property type="entry name" value="Cytidylate_Kinase-2"/>
</dbReference>
<protein>
    <submittedName>
        <fullName evidence="1">Putative topology modulation protein</fullName>
    </submittedName>
</protein>
<evidence type="ECO:0000313" key="2">
    <source>
        <dbReference type="Proteomes" id="UP000005950"/>
    </source>
</evidence>
<dbReference type="RefSeq" id="WP_006060543.1">
    <property type="nucleotide sequence ID" value="NZ_GG657561.1"/>
</dbReference>
<accession>B9YC32</accession>
<comment type="caution">
    <text evidence="1">The sequence shown here is derived from an EMBL/GenBank/DDBJ whole genome shotgun (WGS) entry which is preliminary data.</text>
</comment>
<dbReference type="STRING" id="545696.HOLDEFILI_03389"/>
<dbReference type="PANTHER" id="PTHR37816:SF3">
    <property type="entry name" value="MODULATES DNA TOPOLOGY"/>
    <property type="match status" value="1"/>
</dbReference>
<dbReference type="Pfam" id="PF13238">
    <property type="entry name" value="AAA_18"/>
    <property type="match status" value="1"/>
</dbReference>
<proteinExistence type="predicted"/>
<evidence type="ECO:0000313" key="1">
    <source>
        <dbReference type="EMBL" id="EEF66487.1"/>
    </source>
</evidence>
<dbReference type="AlphaFoldDB" id="B9YC32"/>
<dbReference type="SUPFAM" id="SSF52540">
    <property type="entry name" value="P-loop containing nucleoside triphosphate hydrolases"/>
    <property type="match status" value="1"/>
</dbReference>
<reference evidence="1 2" key="2">
    <citation type="submission" date="2009-02" db="EMBL/GenBank/DDBJ databases">
        <title>Draft genome sequence of Holdemania filiformis DSM 12042.</title>
        <authorList>
            <person name="Sudarsanam P."/>
            <person name="Ley R."/>
            <person name="Guruge J."/>
            <person name="Turnbaugh P.J."/>
            <person name="Mahowald M."/>
            <person name="Liep D."/>
            <person name="Gordon J."/>
        </authorList>
    </citation>
    <scope>NUCLEOTIDE SEQUENCE [LARGE SCALE GENOMIC DNA]</scope>
    <source>
        <strain evidence="1 2">DSM 12042</strain>
    </source>
</reference>
<dbReference type="PANTHER" id="PTHR37816">
    <property type="entry name" value="YALI0E33011P"/>
    <property type="match status" value="1"/>
</dbReference>
<name>B9YC32_9FIRM</name>
<dbReference type="Gene3D" id="3.40.50.300">
    <property type="entry name" value="P-loop containing nucleotide triphosphate hydrolases"/>
    <property type="match status" value="1"/>
</dbReference>
<dbReference type="OrthoDB" id="1201990at2"/>
<dbReference type="HOGENOM" id="CLU_092618_0_1_9"/>
<gene>
    <name evidence="1" type="ORF">HOLDEFILI_03389</name>
</gene>
<dbReference type="Proteomes" id="UP000005950">
    <property type="component" value="Unassembled WGS sequence"/>
</dbReference>